<sequence>MTDQDHAAPLRQGEHALYLLRVWHEYDGDRPVWRASVKPPHGEQRHGFTSPGALLRYLAECLGPVGPPG</sequence>
<accession>A0A2I9DZ84</accession>
<name>A0A2I9DZ84_9DEIO</name>
<gene>
    <name evidence="1" type="ORF">DAERI_080076</name>
</gene>
<dbReference type="EMBL" id="BFAG01000008">
    <property type="protein sequence ID" value="GBF06285.1"/>
    <property type="molecule type" value="Genomic_DNA"/>
</dbReference>
<dbReference type="Proteomes" id="UP000236569">
    <property type="component" value="Unassembled WGS sequence"/>
</dbReference>
<comment type="caution">
    <text evidence="1">The sequence shown here is derived from an EMBL/GenBank/DDBJ whole genome shotgun (WGS) entry which is preliminary data.</text>
</comment>
<organism evidence="1 2">
    <name type="scientific">Deinococcus aerius</name>
    <dbReference type="NCBI Taxonomy" id="200253"/>
    <lineage>
        <taxon>Bacteria</taxon>
        <taxon>Thermotogati</taxon>
        <taxon>Deinococcota</taxon>
        <taxon>Deinococci</taxon>
        <taxon>Deinococcales</taxon>
        <taxon>Deinococcaceae</taxon>
        <taxon>Deinococcus</taxon>
    </lineage>
</organism>
<keyword evidence="2" id="KW-1185">Reference proteome</keyword>
<dbReference type="OrthoDB" id="72570at2"/>
<dbReference type="RefSeq" id="WP_103129667.1">
    <property type="nucleotide sequence ID" value="NZ_BFAG01000008.1"/>
</dbReference>
<protein>
    <submittedName>
        <fullName evidence="1">Uncharacterized protein</fullName>
    </submittedName>
</protein>
<evidence type="ECO:0000313" key="1">
    <source>
        <dbReference type="EMBL" id="GBF06285.1"/>
    </source>
</evidence>
<proteinExistence type="predicted"/>
<dbReference type="AlphaFoldDB" id="A0A2I9DZ84"/>
<reference evidence="2" key="1">
    <citation type="submission" date="2018-01" db="EMBL/GenBank/DDBJ databases">
        <title>Draft Genome Sequence of the Radioresistant Bacterium Deinococcus aerius TR0125, Isolated from the Higher Atmosphere above Japan.</title>
        <authorList>
            <person name="Satoh K."/>
            <person name="Arai H."/>
            <person name="Sanzen T."/>
            <person name="Kawaguchi Y."/>
            <person name="Hayashi H."/>
            <person name="Yokobori S."/>
            <person name="Yamagishi A."/>
            <person name="Oono Y."/>
            <person name="Narumi I."/>
        </authorList>
    </citation>
    <scope>NUCLEOTIDE SEQUENCE [LARGE SCALE GENOMIC DNA]</scope>
    <source>
        <strain evidence="2">TR0125</strain>
    </source>
</reference>
<evidence type="ECO:0000313" key="2">
    <source>
        <dbReference type="Proteomes" id="UP000236569"/>
    </source>
</evidence>